<keyword evidence="3" id="KW-1185">Reference proteome</keyword>
<evidence type="ECO:0000313" key="2">
    <source>
        <dbReference type="EMBL" id="GAA4830836.1"/>
    </source>
</evidence>
<comment type="caution">
    <text evidence="2">The sequence shown here is derived from an EMBL/GenBank/DDBJ whole genome shotgun (WGS) entry which is preliminary data.</text>
</comment>
<dbReference type="Proteomes" id="UP001500298">
    <property type="component" value="Unassembled WGS sequence"/>
</dbReference>
<dbReference type="InterPro" id="IPR000836">
    <property type="entry name" value="PRTase_dom"/>
</dbReference>
<dbReference type="RefSeq" id="WP_345370621.1">
    <property type="nucleotide sequence ID" value="NZ_BAABJX010000022.1"/>
</dbReference>
<reference evidence="3" key="1">
    <citation type="journal article" date="2019" name="Int. J. Syst. Evol. Microbiol.">
        <title>The Global Catalogue of Microorganisms (GCM) 10K type strain sequencing project: providing services to taxonomists for standard genome sequencing and annotation.</title>
        <authorList>
            <consortium name="The Broad Institute Genomics Platform"/>
            <consortium name="The Broad Institute Genome Sequencing Center for Infectious Disease"/>
            <person name="Wu L."/>
            <person name="Ma J."/>
        </authorList>
    </citation>
    <scope>NUCLEOTIDE SEQUENCE [LARGE SCALE GENOMIC DNA]</scope>
    <source>
        <strain evidence="3">JCM 18326</strain>
    </source>
</reference>
<dbReference type="PANTHER" id="PTHR11608:SF0">
    <property type="entry name" value="BIFUNCTIONAL PROTEIN PYRR"/>
    <property type="match status" value="1"/>
</dbReference>
<proteinExistence type="predicted"/>
<keyword evidence="2" id="KW-0808">Transferase</keyword>
<evidence type="ECO:0000313" key="3">
    <source>
        <dbReference type="Proteomes" id="UP001500298"/>
    </source>
</evidence>
<dbReference type="PANTHER" id="PTHR11608">
    <property type="entry name" value="BIFUNCTIONAL PROTEIN PYRR"/>
    <property type="match status" value="1"/>
</dbReference>
<gene>
    <name evidence="2" type="primary">pyrR_1</name>
    <name evidence="2" type="ORF">GCM10023331_15180</name>
</gene>
<sequence>MTETNIILTHNQIIQKIRRIAFEVYEHNFDSEEIVFAGIVGTGYKFAQLLEEQFRQVSGMKTSLLKVTIDKKAPVQTFIELDCELDALEKKVVILVDDVQNTGRTLAYSLKPFMNVRLQKLQVAVLVDRSYRKFPVSPDFIGYELSTTVNEHIDVNLEQDNAYQVTLT</sequence>
<dbReference type="GO" id="GO:0016757">
    <property type="term" value="F:glycosyltransferase activity"/>
    <property type="evidence" value="ECO:0007669"/>
    <property type="project" value="UniProtKB-KW"/>
</dbReference>
<accession>A0ABP9D9M9</accession>
<dbReference type="SUPFAM" id="SSF53271">
    <property type="entry name" value="PRTase-like"/>
    <property type="match status" value="1"/>
</dbReference>
<dbReference type="InterPro" id="IPR029057">
    <property type="entry name" value="PRTase-like"/>
</dbReference>
<organism evidence="2 3">
    <name type="scientific">Algivirga pacifica</name>
    <dbReference type="NCBI Taxonomy" id="1162670"/>
    <lineage>
        <taxon>Bacteria</taxon>
        <taxon>Pseudomonadati</taxon>
        <taxon>Bacteroidota</taxon>
        <taxon>Cytophagia</taxon>
        <taxon>Cytophagales</taxon>
        <taxon>Flammeovirgaceae</taxon>
        <taxon>Algivirga</taxon>
    </lineage>
</organism>
<dbReference type="InterPro" id="IPR050137">
    <property type="entry name" value="PyrR_bifunctional"/>
</dbReference>
<keyword evidence="2" id="KW-0328">Glycosyltransferase</keyword>
<feature type="domain" description="Phosphoribosyltransferase" evidence="1">
    <location>
        <begin position="5"/>
        <end position="157"/>
    </location>
</feature>
<dbReference type="Pfam" id="PF00156">
    <property type="entry name" value="Pribosyltran"/>
    <property type="match status" value="1"/>
</dbReference>
<dbReference type="CDD" id="cd06223">
    <property type="entry name" value="PRTases_typeI"/>
    <property type="match status" value="1"/>
</dbReference>
<evidence type="ECO:0000259" key="1">
    <source>
        <dbReference type="Pfam" id="PF00156"/>
    </source>
</evidence>
<dbReference type="EMBL" id="BAABJX010000022">
    <property type="protein sequence ID" value="GAA4830836.1"/>
    <property type="molecule type" value="Genomic_DNA"/>
</dbReference>
<dbReference type="Gene3D" id="3.40.50.2020">
    <property type="match status" value="1"/>
</dbReference>
<protein>
    <submittedName>
        <fullName evidence="2">Bifunctional pyrimidine operon transcriptional regulator/uracil phosphoribosyltransferase</fullName>
    </submittedName>
</protein>
<name>A0ABP9D9M9_9BACT</name>